<organism evidence="3 4">
    <name type="scientific">Caldovatus aquaticus</name>
    <dbReference type="NCBI Taxonomy" id="2865671"/>
    <lineage>
        <taxon>Bacteria</taxon>
        <taxon>Pseudomonadati</taxon>
        <taxon>Pseudomonadota</taxon>
        <taxon>Alphaproteobacteria</taxon>
        <taxon>Acetobacterales</taxon>
        <taxon>Roseomonadaceae</taxon>
        <taxon>Caldovatus</taxon>
    </lineage>
</organism>
<accession>A0ABS7F4X9</accession>
<dbReference type="CDD" id="cd00371">
    <property type="entry name" value="HMA"/>
    <property type="match status" value="1"/>
</dbReference>
<dbReference type="InterPro" id="IPR006121">
    <property type="entry name" value="HMA_dom"/>
</dbReference>
<keyword evidence="1" id="KW-0479">Metal-binding</keyword>
<dbReference type="InterPro" id="IPR017969">
    <property type="entry name" value="Heavy-metal-associated_CS"/>
</dbReference>
<name>A0ABS7F4X9_9PROT</name>
<evidence type="ECO:0000259" key="2">
    <source>
        <dbReference type="PROSITE" id="PS50846"/>
    </source>
</evidence>
<evidence type="ECO:0000313" key="3">
    <source>
        <dbReference type="EMBL" id="MBW8269815.1"/>
    </source>
</evidence>
<dbReference type="RefSeq" id="WP_220117567.1">
    <property type="nucleotide sequence ID" value="NZ_JAHZUY010000022.1"/>
</dbReference>
<gene>
    <name evidence="3" type="ORF">K1J50_09980</name>
</gene>
<evidence type="ECO:0000256" key="1">
    <source>
        <dbReference type="ARBA" id="ARBA00022723"/>
    </source>
</evidence>
<dbReference type="PROSITE" id="PS01047">
    <property type="entry name" value="HMA_1"/>
    <property type="match status" value="1"/>
</dbReference>
<dbReference type="Proteomes" id="UP001519924">
    <property type="component" value="Unassembled WGS sequence"/>
</dbReference>
<comment type="caution">
    <text evidence="3">The sequence shown here is derived from an EMBL/GenBank/DDBJ whole genome shotgun (WGS) entry which is preliminary data.</text>
</comment>
<dbReference type="InterPro" id="IPR036163">
    <property type="entry name" value="HMA_dom_sf"/>
</dbReference>
<feature type="domain" description="HMA" evidence="2">
    <location>
        <begin position="1"/>
        <end position="63"/>
    </location>
</feature>
<dbReference type="Pfam" id="PF00403">
    <property type="entry name" value="HMA"/>
    <property type="match status" value="1"/>
</dbReference>
<dbReference type="EMBL" id="JAHZUY010000022">
    <property type="protein sequence ID" value="MBW8269815.1"/>
    <property type="molecule type" value="Genomic_DNA"/>
</dbReference>
<sequence length="66" mass="7173">MIELKVEGMSCGHCVKAITQAIRQRDPKAEVQVDLAGGRVRVETRLPRAEVVAAVEEEGYTVPPQG</sequence>
<protein>
    <submittedName>
        <fullName evidence="3">Cation transporter</fullName>
    </submittedName>
</protein>
<keyword evidence="4" id="KW-1185">Reference proteome</keyword>
<evidence type="ECO:0000313" key="4">
    <source>
        <dbReference type="Proteomes" id="UP001519924"/>
    </source>
</evidence>
<dbReference type="PROSITE" id="PS50846">
    <property type="entry name" value="HMA_2"/>
    <property type="match status" value="1"/>
</dbReference>
<dbReference type="Gene3D" id="3.30.70.100">
    <property type="match status" value="1"/>
</dbReference>
<proteinExistence type="predicted"/>
<reference evidence="3 4" key="1">
    <citation type="submission" date="2021-08" db="EMBL/GenBank/DDBJ databases">
        <title>Caldovatus sediminis gen. nov., sp. nov., a moderately thermophilic bacterium isolated from a hot spring.</title>
        <authorList>
            <person name="Hu C.-J."/>
            <person name="Li W.-J."/>
            <person name="Xian W.-D."/>
        </authorList>
    </citation>
    <scope>NUCLEOTIDE SEQUENCE [LARGE SCALE GENOMIC DNA]</scope>
    <source>
        <strain evidence="3 4">SYSU G05006</strain>
    </source>
</reference>
<dbReference type="SUPFAM" id="SSF55008">
    <property type="entry name" value="HMA, heavy metal-associated domain"/>
    <property type="match status" value="1"/>
</dbReference>